<accession>A0A9N9PY73</accession>
<feature type="region of interest" description="Disordered" evidence="1">
    <location>
        <begin position="62"/>
        <end position="112"/>
    </location>
</feature>
<keyword evidence="3" id="KW-1185">Reference proteome</keyword>
<evidence type="ECO:0000313" key="2">
    <source>
        <dbReference type="EMBL" id="CAG8959648.1"/>
    </source>
</evidence>
<proteinExistence type="predicted"/>
<evidence type="ECO:0000256" key="1">
    <source>
        <dbReference type="SAM" id="MobiDB-lite"/>
    </source>
</evidence>
<comment type="caution">
    <text evidence="2">The sequence shown here is derived from an EMBL/GenBank/DDBJ whole genome shotgun (WGS) entry which is preliminary data.</text>
</comment>
<protein>
    <submittedName>
        <fullName evidence="2">Uncharacterized protein</fullName>
    </submittedName>
</protein>
<dbReference type="Proteomes" id="UP000696280">
    <property type="component" value="Unassembled WGS sequence"/>
</dbReference>
<dbReference type="EMBL" id="CAJVRL010000092">
    <property type="protein sequence ID" value="CAG8959648.1"/>
    <property type="molecule type" value="Genomic_DNA"/>
</dbReference>
<dbReference type="AlphaFoldDB" id="A0A9N9PY73"/>
<feature type="compositionally biased region" description="Polar residues" evidence="1">
    <location>
        <begin position="62"/>
        <end position="73"/>
    </location>
</feature>
<evidence type="ECO:0000313" key="3">
    <source>
        <dbReference type="Proteomes" id="UP000696280"/>
    </source>
</evidence>
<name>A0A9N9PY73_9HELO</name>
<gene>
    <name evidence="2" type="ORF">HYFRA_00001551</name>
</gene>
<reference evidence="2" key="1">
    <citation type="submission" date="2021-07" db="EMBL/GenBank/DDBJ databases">
        <authorList>
            <person name="Durling M."/>
        </authorList>
    </citation>
    <scope>NUCLEOTIDE SEQUENCE</scope>
</reference>
<sequence>MASIGEHREGMQPGLYPNISMQTRVPHHRYHTATIPKQTPNPLDILRLALCNLQVKSATKLKTTLQSASQCGDRQTRGKRELPIQRNPLAAQDLAKQASPIAPQPKSQRAKEQRLCFWSDGNTQAF</sequence>
<feature type="compositionally biased region" description="Basic and acidic residues" evidence="1">
    <location>
        <begin position="74"/>
        <end position="83"/>
    </location>
</feature>
<organism evidence="2 3">
    <name type="scientific">Hymenoscyphus fraxineus</name>
    <dbReference type="NCBI Taxonomy" id="746836"/>
    <lineage>
        <taxon>Eukaryota</taxon>
        <taxon>Fungi</taxon>
        <taxon>Dikarya</taxon>
        <taxon>Ascomycota</taxon>
        <taxon>Pezizomycotina</taxon>
        <taxon>Leotiomycetes</taxon>
        <taxon>Helotiales</taxon>
        <taxon>Helotiaceae</taxon>
        <taxon>Hymenoscyphus</taxon>
    </lineage>
</organism>